<evidence type="ECO:0008006" key="3">
    <source>
        <dbReference type="Google" id="ProtNLM"/>
    </source>
</evidence>
<dbReference type="AlphaFoldDB" id="A0A0A0ICA4"/>
<name>A0A0A0ICA4_CLOBO</name>
<dbReference type="RefSeq" id="WP_039256666.1">
    <property type="nucleotide sequence ID" value="NZ_JDRY01000039.1"/>
</dbReference>
<evidence type="ECO:0000313" key="1">
    <source>
        <dbReference type="EMBL" id="KGM99084.1"/>
    </source>
</evidence>
<reference evidence="1 2" key="1">
    <citation type="submission" date="2014-01" db="EMBL/GenBank/DDBJ databases">
        <title>Plasmidome dynamics in the species complex Clostridium novyi sensu lato converts strains of independent lineages into distinctly different pathogens.</title>
        <authorList>
            <person name="Skarin H."/>
            <person name="Segerman B."/>
        </authorList>
    </citation>
    <scope>NUCLEOTIDE SEQUENCE [LARGE SCALE GENOMIC DNA]</scope>
    <source>
        <strain evidence="1 2">DC5</strain>
    </source>
</reference>
<dbReference type="EMBL" id="JDRY01000039">
    <property type="protein sequence ID" value="KGM99084.1"/>
    <property type="molecule type" value="Genomic_DNA"/>
</dbReference>
<dbReference type="InterPro" id="IPR043504">
    <property type="entry name" value="Peptidase_S1_PA_chymotrypsin"/>
</dbReference>
<proteinExistence type="predicted"/>
<comment type="caution">
    <text evidence="1">The sequence shown here is derived from an EMBL/GenBank/DDBJ whole genome shotgun (WGS) entry which is preliminary data.</text>
</comment>
<protein>
    <recommendedName>
        <fullName evidence="3">Peptidase S1 domain-containing protein</fullName>
    </recommendedName>
</protein>
<sequence length="309" mass="33533">MICNCCNWCSPLSIDERVKYICENEYEYFLSKTNVIGIGLGFKSIKGSNTSQKCIKVFASEKVDNGELPPSQLVPAIYKGITTDVVQSGNIEFTGLTQKKRPAPGGYSIGPPLKTQTGTMGCLVTDGSDVFILGNNHVLADLNFLPIGTPIMQPGPDDGGKATTDVIAKLTKYIPIKFDKKENFIDAAIAKVVDKKLVSASIAFIGNIKGIGKPNLEEGVKKVGRTTEFTVGKISAIYATYVLKYNSKEVLFKDQIFTTNMADYGDSGAILVDYRNYALGLLIAGSESFTVYNDIYKVLGDLKVNILSK</sequence>
<dbReference type="Proteomes" id="UP000030014">
    <property type="component" value="Unassembled WGS sequence"/>
</dbReference>
<dbReference type="SUPFAM" id="SSF50494">
    <property type="entry name" value="Trypsin-like serine proteases"/>
    <property type="match status" value="1"/>
</dbReference>
<evidence type="ECO:0000313" key="2">
    <source>
        <dbReference type="Proteomes" id="UP000030014"/>
    </source>
</evidence>
<organism evidence="1 2">
    <name type="scientific">Clostridium botulinum C/D str. DC5</name>
    <dbReference type="NCBI Taxonomy" id="1443128"/>
    <lineage>
        <taxon>Bacteria</taxon>
        <taxon>Bacillati</taxon>
        <taxon>Bacillota</taxon>
        <taxon>Clostridia</taxon>
        <taxon>Eubacteriales</taxon>
        <taxon>Clostridiaceae</taxon>
        <taxon>Clostridium</taxon>
    </lineage>
</organism>
<dbReference type="InterPro" id="IPR009003">
    <property type="entry name" value="Peptidase_S1_PA"/>
</dbReference>
<accession>A0A0A0ICA4</accession>
<dbReference type="Gene3D" id="2.40.10.10">
    <property type="entry name" value="Trypsin-like serine proteases"/>
    <property type="match status" value="1"/>
</dbReference>
<gene>
    <name evidence="1" type="ORF">Z955_08860</name>
</gene>